<dbReference type="GO" id="GO:0070888">
    <property type="term" value="F:E-box binding"/>
    <property type="evidence" value="ECO:0007669"/>
    <property type="project" value="TreeGrafter"/>
</dbReference>
<feature type="compositionally biased region" description="Low complexity" evidence="1">
    <location>
        <begin position="10"/>
        <end position="48"/>
    </location>
</feature>
<evidence type="ECO:0000313" key="4">
    <source>
        <dbReference type="Proteomes" id="UP001208570"/>
    </source>
</evidence>
<feature type="region of interest" description="Disordered" evidence="1">
    <location>
        <begin position="1"/>
        <end position="59"/>
    </location>
</feature>
<dbReference type="AlphaFoldDB" id="A0AAD9IZC3"/>
<dbReference type="GO" id="GO:0061564">
    <property type="term" value="P:axon development"/>
    <property type="evidence" value="ECO:0007669"/>
    <property type="project" value="TreeGrafter"/>
</dbReference>
<evidence type="ECO:0000256" key="1">
    <source>
        <dbReference type="SAM" id="MobiDB-lite"/>
    </source>
</evidence>
<reference evidence="3" key="1">
    <citation type="journal article" date="2023" name="Mol. Biol. Evol.">
        <title>Third-Generation Sequencing Reveals the Adaptive Role of the Epigenome in Three Deep-Sea Polychaetes.</title>
        <authorList>
            <person name="Perez M."/>
            <person name="Aroh O."/>
            <person name="Sun Y."/>
            <person name="Lan Y."/>
            <person name="Juniper S.K."/>
            <person name="Young C.R."/>
            <person name="Angers B."/>
            <person name="Qian P.Y."/>
        </authorList>
    </citation>
    <scope>NUCLEOTIDE SEQUENCE</scope>
    <source>
        <strain evidence="3">P08H-3</strain>
    </source>
</reference>
<dbReference type="GO" id="GO:0000981">
    <property type="term" value="F:DNA-binding transcription factor activity, RNA polymerase II-specific"/>
    <property type="evidence" value="ECO:0007669"/>
    <property type="project" value="TreeGrafter"/>
</dbReference>
<feature type="compositionally biased region" description="Low complexity" evidence="1">
    <location>
        <begin position="108"/>
        <end position="119"/>
    </location>
</feature>
<accession>A0AAD9IZC3</accession>
<dbReference type="GO" id="GO:0005634">
    <property type="term" value="C:nucleus"/>
    <property type="evidence" value="ECO:0007669"/>
    <property type="project" value="TreeGrafter"/>
</dbReference>
<dbReference type="Gene3D" id="4.10.280.10">
    <property type="entry name" value="Helix-loop-helix DNA-binding domain"/>
    <property type="match status" value="1"/>
</dbReference>
<dbReference type="PANTHER" id="PTHR19290:SF163">
    <property type="entry name" value="BASIC HELIX-LOOP-HELIX NEURAL TRANSCRIPTION FACTOR TAP"/>
    <property type="match status" value="1"/>
</dbReference>
<feature type="domain" description="BHLH" evidence="2">
    <location>
        <begin position="130"/>
        <end position="182"/>
    </location>
</feature>
<dbReference type="InterPro" id="IPR036638">
    <property type="entry name" value="HLH_DNA-bd_sf"/>
</dbReference>
<dbReference type="InterPro" id="IPR011598">
    <property type="entry name" value="bHLH_dom"/>
</dbReference>
<sequence length="274" mass="30859">MEAAYWGAESFSDLDGSWSPSSSVSQISDQENHRPQQQQHQQQEQQQQRPPPQQQTMEYSGTDANQNIMDISGALSEAYGIFCDLEQGRGEHSPDSEESADSDDRLKSPTNSSASSNSGKKPKNPIKRLHQRNAANMRERRRMKTINDAFEGLRERIPLASGERKLSKVDTLRLAIRYIQHLSEMVHTCDSVGSMAQGQQEAAKVIIRYPMNTGYPGYCDDPYSADQYQLYGHSLSWQQHKPIGMAVDNKLTAKVWTPDVASQQDLDDMQSYVS</sequence>
<dbReference type="Proteomes" id="UP001208570">
    <property type="component" value="Unassembled WGS sequence"/>
</dbReference>
<feature type="region of interest" description="Disordered" evidence="1">
    <location>
        <begin position="87"/>
        <end position="140"/>
    </location>
</feature>
<keyword evidence="4" id="KW-1185">Reference proteome</keyword>
<dbReference type="SUPFAM" id="SSF47459">
    <property type="entry name" value="HLH, helix-loop-helix DNA-binding domain"/>
    <property type="match status" value="1"/>
</dbReference>
<dbReference type="PANTHER" id="PTHR19290">
    <property type="entry name" value="BASIC HELIX-LOOP-HELIX PROTEIN NEUROGENIN-RELATED"/>
    <property type="match status" value="1"/>
</dbReference>
<gene>
    <name evidence="3" type="ORF">LSH36_901g00026</name>
</gene>
<proteinExistence type="predicted"/>
<dbReference type="SMART" id="SM00353">
    <property type="entry name" value="HLH"/>
    <property type="match status" value="1"/>
</dbReference>
<evidence type="ECO:0000313" key="3">
    <source>
        <dbReference type="EMBL" id="KAK2142880.1"/>
    </source>
</evidence>
<organism evidence="3 4">
    <name type="scientific">Paralvinella palmiformis</name>
    <dbReference type="NCBI Taxonomy" id="53620"/>
    <lineage>
        <taxon>Eukaryota</taxon>
        <taxon>Metazoa</taxon>
        <taxon>Spiralia</taxon>
        <taxon>Lophotrochozoa</taxon>
        <taxon>Annelida</taxon>
        <taxon>Polychaeta</taxon>
        <taxon>Sedentaria</taxon>
        <taxon>Canalipalpata</taxon>
        <taxon>Terebellida</taxon>
        <taxon>Terebelliformia</taxon>
        <taxon>Alvinellidae</taxon>
        <taxon>Paralvinella</taxon>
    </lineage>
</organism>
<dbReference type="PROSITE" id="PS50888">
    <property type="entry name" value="BHLH"/>
    <property type="match status" value="1"/>
</dbReference>
<dbReference type="EMBL" id="JAODUP010000901">
    <property type="protein sequence ID" value="KAK2142880.1"/>
    <property type="molecule type" value="Genomic_DNA"/>
</dbReference>
<dbReference type="GO" id="GO:0045944">
    <property type="term" value="P:positive regulation of transcription by RNA polymerase II"/>
    <property type="evidence" value="ECO:0007669"/>
    <property type="project" value="TreeGrafter"/>
</dbReference>
<dbReference type="GO" id="GO:0046983">
    <property type="term" value="F:protein dimerization activity"/>
    <property type="evidence" value="ECO:0007669"/>
    <property type="project" value="InterPro"/>
</dbReference>
<dbReference type="GO" id="GO:0007423">
    <property type="term" value="P:sensory organ development"/>
    <property type="evidence" value="ECO:0007669"/>
    <property type="project" value="TreeGrafter"/>
</dbReference>
<evidence type="ECO:0000259" key="2">
    <source>
        <dbReference type="PROSITE" id="PS50888"/>
    </source>
</evidence>
<feature type="compositionally biased region" description="Basic residues" evidence="1">
    <location>
        <begin position="120"/>
        <end position="131"/>
    </location>
</feature>
<protein>
    <recommendedName>
        <fullName evidence="2">BHLH domain-containing protein</fullName>
    </recommendedName>
</protein>
<name>A0AAD9IZC3_9ANNE</name>
<dbReference type="InterPro" id="IPR050359">
    <property type="entry name" value="bHLH_transcription_factors"/>
</dbReference>
<dbReference type="Pfam" id="PF00010">
    <property type="entry name" value="HLH"/>
    <property type="match status" value="1"/>
</dbReference>
<comment type="caution">
    <text evidence="3">The sequence shown here is derived from an EMBL/GenBank/DDBJ whole genome shotgun (WGS) entry which is preliminary data.</text>
</comment>